<dbReference type="RefSeq" id="YP_009015527.1">
    <property type="nucleotide sequence ID" value="NC_023719.1"/>
</dbReference>
<organism evidence="1 2">
    <name type="scientific">Bacillus phage G</name>
    <dbReference type="NCBI Taxonomy" id="2884420"/>
    <lineage>
        <taxon>Viruses</taxon>
        <taxon>Duplodnaviria</taxon>
        <taxon>Heunggongvirae</taxon>
        <taxon>Uroviricota</taxon>
        <taxon>Caudoviricetes</taxon>
        <taxon>Donellivirus</taxon>
        <taxon>Donellivirus gee</taxon>
    </lineage>
</organism>
<evidence type="ECO:0000313" key="2">
    <source>
        <dbReference type="Proteomes" id="UP000009273"/>
    </source>
</evidence>
<name>G3M9W5_9CAUD</name>
<dbReference type="GeneID" id="18563439"/>
<dbReference type="KEGG" id="vg:18563439"/>
<accession>G3M9W5</accession>
<protein>
    <submittedName>
        <fullName evidence="1">Gp224</fullName>
    </submittedName>
</protein>
<reference evidence="1 2" key="1">
    <citation type="submission" date="2011-09" db="EMBL/GenBank/DDBJ databases">
        <authorList>
            <person name="Pope W.H."/>
            <person name="Pedulla M.L."/>
            <person name="Ford M.E."/>
            <person name="Peebles C.L."/>
            <person name="Hatfull G.H."/>
            <person name="Hendrix R.W."/>
        </authorList>
    </citation>
    <scope>NUCLEOTIDE SEQUENCE [LARGE SCALE GENOMIC DNA]</scope>
    <source>
        <strain evidence="1">G</strain>
    </source>
</reference>
<dbReference type="Proteomes" id="UP000009273">
    <property type="component" value="Segment"/>
</dbReference>
<evidence type="ECO:0000313" key="1">
    <source>
        <dbReference type="EMBL" id="AEO93483.1"/>
    </source>
</evidence>
<dbReference type="EMBL" id="JN638751">
    <property type="protein sequence ID" value="AEO93483.1"/>
    <property type="molecule type" value="Genomic_DNA"/>
</dbReference>
<keyword evidence="2" id="KW-1185">Reference proteome</keyword>
<sequence length="676" mass="79124">MYKKLEIENKQLASFSVSNYILNVVLPKCTIVHGEVVTSTYFQIALTINNSKEVVNWKKSKSWIGLRTIAKTTGFSLRAIGIAVNFLKELNLIEQTYHGKLKMFELKNNNIVNVEEMIEFNNYIEHKLLLKAKSKGPIKEKFKLLNEKFEIYSHPQNLFLLKKTWMQDINQIRSTLSTAESIYRGSTLFVVNLLNNQQIEFKNDKEVSDNNITISERDRSLMIGCSQSTLNRYILAFENANIITRKKKSGGAHQIELNFDLIRKENSKGMVNDKMENEKIICPICEREIKTEESFNRHLSMMKDAQHYELSEIRKKNGTTDYKTTINYLYPENKEKIDALKGRTKKEIREEREEEMANQKQLNGFEDIPSTSKKSFEDTAPGLLTYFYDLNGQKSPNWAKECFQVKNLLVRKNQPLTSEEVRIVLTFMNRKGYMDIRFLTTSVTEALHEYQLLQEVDKDGTVPFLVKRFYNGFNMDINLQTFVRDVRKVKETMNSGLTFEQTKIVIDYMISTKCNNINFIGTSRNDALMKHQGKGVNMSNDNINKFNNNPSFFDQDFLNILKDELASGRTRLNKVEDKHKEGAIKVAQELFLRRKFSTKFTGFEWAWRVGLSLDKRMYDLACRELHKKTYIEGLIESGTLKPEQEKSYIQLKQKYETWLQEQHDFFRSSQMMFNQK</sequence>
<proteinExistence type="predicted"/>
<gene>
    <name evidence="1" type="primary">224</name>
    <name evidence="1" type="ORF">G_224</name>
</gene>